<reference evidence="10" key="1">
    <citation type="journal article" date="2018" name="DNA Res.">
        <title>Multiple hybrid de novo genome assembly of finger millet, an orphan allotetraploid crop.</title>
        <authorList>
            <person name="Hatakeyama M."/>
            <person name="Aluri S."/>
            <person name="Balachadran M.T."/>
            <person name="Sivarajan S.R."/>
            <person name="Patrignani A."/>
            <person name="Gruter S."/>
            <person name="Poveda L."/>
            <person name="Shimizu-Inatsugi R."/>
            <person name="Baeten J."/>
            <person name="Francoijs K.J."/>
            <person name="Nataraja K.N."/>
            <person name="Reddy Y.A.N."/>
            <person name="Phadnis S."/>
            <person name="Ravikumar R.L."/>
            <person name="Schlapbach R."/>
            <person name="Sreeman S.M."/>
            <person name="Shimizu K.K."/>
        </authorList>
    </citation>
    <scope>NUCLEOTIDE SEQUENCE</scope>
</reference>
<dbReference type="Proteomes" id="UP001054889">
    <property type="component" value="Unassembled WGS sequence"/>
</dbReference>
<dbReference type="GO" id="GO:0016705">
    <property type="term" value="F:oxidoreductase activity, acting on paired donors, with incorporation or reduction of molecular oxygen"/>
    <property type="evidence" value="ECO:0007669"/>
    <property type="project" value="InterPro"/>
</dbReference>
<keyword evidence="9" id="KW-0472">Membrane</keyword>
<evidence type="ECO:0000256" key="6">
    <source>
        <dbReference type="ARBA" id="ARBA00023033"/>
    </source>
</evidence>
<sequence length="524" mass="59258">MAVALLLSSNLLAILPQQWQLPSYLALVPVLLLSFVFLLMRTRFSLMKGVRLPPGPARLPILGNLHQLGTLPHRSLRELARQHGPVMLLQLGMVPAVVVSSAEAAREVMKVHDADCCSRPASPGPRLLSYDLKDVAFAPYDEYWREMRKLFIVELLSMRRVKAAWYAREQQVDKLLEDLRCMGSKPVTLNDHIFALVDGIVGTVAFGNIYGTEQFAQKKRFQQVLNEAMGVLGSFSTEDFFPNVAGRFINRFKGLVSRRERIFMELDTFYEMVIDQHMDPTRPKPENGGDLVDVLINLWKEKESMFRFTRDHVKAMIMDTFVGGIGTSSVTMIWAMSELIRKPHLLKKAQEEVRALAGNKERVQPDDMPKLTYLKMIVKETLRLHPPATLLLPRETLRDVKIGGYDVPAKTRVIVNGWAIGRDPASWTGAEEFNPDRFEELHDVDYNGAHYELIPFGAGRRICPGLAMGVANVEFTLANLLCCFDWTLPEGMKPEDLCMDEAGGLTFYRKMPLVLVPTRYLVAV</sequence>
<dbReference type="GO" id="GO:0004497">
    <property type="term" value="F:monooxygenase activity"/>
    <property type="evidence" value="ECO:0007669"/>
    <property type="project" value="UniProtKB-KW"/>
</dbReference>
<evidence type="ECO:0000256" key="5">
    <source>
        <dbReference type="ARBA" id="ARBA00023004"/>
    </source>
</evidence>
<keyword evidence="4 8" id="KW-0560">Oxidoreductase</keyword>
<dbReference type="SUPFAM" id="SSF48264">
    <property type="entry name" value="Cytochrome P450"/>
    <property type="match status" value="1"/>
</dbReference>
<dbReference type="GO" id="GO:0020037">
    <property type="term" value="F:heme binding"/>
    <property type="evidence" value="ECO:0007669"/>
    <property type="project" value="InterPro"/>
</dbReference>
<dbReference type="PRINTS" id="PR00385">
    <property type="entry name" value="P450"/>
</dbReference>
<dbReference type="PROSITE" id="PS00086">
    <property type="entry name" value="CYTOCHROME_P450"/>
    <property type="match status" value="1"/>
</dbReference>
<evidence type="ECO:0000256" key="2">
    <source>
        <dbReference type="ARBA" id="ARBA00022617"/>
    </source>
</evidence>
<comment type="similarity">
    <text evidence="1 8">Belongs to the cytochrome P450 family.</text>
</comment>
<proteinExistence type="inferred from homology"/>
<keyword evidence="6 8" id="KW-0503">Monooxygenase</keyword>
<evidence type="ECO:0000256" key="7">
    <source>
        <dbReference type="PIRSR" id="PIRSR602401-1"/>
    </source>
</evidence>
<dbReference type="InterPro" id="IPR001128">
    <property type="entry name" value="Cyt_P450"/>
</dbReference>
<dbReference type="FunFam" id="1.10.630.10:FF:000043">
    <property type="entry name" value="Cytochrome P450 99A2"/>
    <property type="match status" value="1"/>
</dbReference>
<comment type="cofactor">
    <cofactor evidence="7">
        <name>heme</name>
        <dbReference type="ChEBI" id="CHEBI:30413"/>
    </cofactor>
</comment>
<dbReference type="Gene3D" id="1.10.630.10">
    <property type="entry name" value="Cytochrome P450"/>
    <property type="match status" value="1"/>
</dbReference>
<evidence type="ECO:0000313" key="11">
    <source>
        <dbReference type="Proteomes" id="UP001054889"/>
    </source>
</evidence>
<keyword evidence="2 7" id="KW-0349">Heme</keyword>
<protein>
    <recommendedName>
        <fullName evidence="12">4-hydroxyphenylacetaldehyde oxime monooxygenase</fullName>
    </recommendedName>
</protein>
<gene>
    <name evidence="10" type="primary">gb26086</name>
    <name evidence="10" type="ORF">PR202_gb26086</name>
</gene>
<dbReference type="InterPro" id="IPR017972">
    <property type="entry name" value="Cyt_P450_CS"/>
</dbReference>
<dbReference type="PRINTS" id="PR00463">
    <property type="entry name" value="EP450I"/>
</dbReference>
<evidence type="ECO:0000256" key="3">
    <source>
        <dbReference type="ARBA" id="ARBA00022723"/>
    </source>
</evidence>
<reference evidence="10" key="2">
    <citation type="submission" date="2021-12" db="EMBL/GenBank/DDBJ databases">
        <title>Resequencing data analysis of finger millet.</title>
        <authorList>
            <person name="Hatakeyama M."/>
            <person name="Aluri S."/>
            <person name="Balachadran M.T."/>
            <person name="Sivarajan S.R."/>
            <person name="Poveda L."/>
            <person name="Shimizu-Inatsugi R."/>
            <person name="Schlapbach R."/>
            <person name="Sreeman S.M."/>
            <person name="Shimizu K.K."/>
        </authorList>
    </citation>
    <scope>NUCLEOTIDE SEQUENCE</scope>
</reference>
<keyword evidence="9" id="KW-1133">Transmembrane helix</keyword>
<feature type="transmembrane region" description="Helical" evidence="9">
    <location>
        <begin position="23"/>
        <end position="40"/>
    </location>
</feature>
<organism evidence="10 11">
    <name type="scientific">Eleusine coracana subsp. coracana</name>
    <dbReference type="NCBI Taxonomy" id="191504"/>
    <lineage>
        <taxon>Eukaryota</taxon>
        <taxon>Viridiplantae</taxon>
        <taxon>Streptophyta</taxon>
        <taxon>Embryophyta</taxon>
        <taxon>Tracheophyta</taxon>
        <taxon>Spermatophyta</taxon>
        <taxon>Magnoliopsida</taxon>
        <taxon>Liliopsida</taxon>
        <taxon>Poales</taxon>
        <taxon>Poaceae</taxon>
        <taxon>PACMAD clade</taxon>
        <taxon>Chloridoideae</taxon>
        <taxon>Cynodonteae</taxon>
        <taxon>Eleusininae</taxon>
        <taxon>Eleusine</taxon>
    </lineage>
</organism>
<dbReference type="PANTHER" id="PTHR47955">
    <property type="entry name" value="CYTOCHROME P450 FAMILY 71 PROTEIN"/>
    <property type="match status" value="1"/>
</dbReference>
<dbReference type="GO" id="GO:0005506">
    <property type="term" value="F:iron ion binding"/>
    <property type="evidence" value="ECO:0007669"/>
    <property type="project" value="InterPro"/>
</dbReference>
<keyword evidence="3 7" id="KW-0479">Metal-binding</keyword>
<dbReference type="CDD" id="cd11072">
    <property type="entry name" value="CYP71-like"/>
    <property type="match status" value="1"/>
</dbReference>
<evidence type="ECO:0008006" key="12">
    <source>
        <dbReference type="Google" id="ProtNLM"/>
    </source>
</evidence>
<comment type="caution">
    <text evidence="10">The sequence shown here is derived from an EMBL/GenBank/DDBJ whole genome shotgun (WGS) entry which is preliminary data.</text>
</comment>
<evidence type="ECO:0000256" key="8">
    <source>
        <dbReference type="RuleBase" id="RU000461"/>
    </source>
</evidence>
<dbReference type="AlphaFoldDB" id="A0AAV5FQX8"/>
<evidence type="ECO:0000256" key="4">
    <source>
        <dbReference type="ARBA" id="ARBA00023002"/>
    </source>
</evidence>
<feature type="transmembrane region" description="Helical" evidence="9">
    <location>
        <begin position="315"/>
        <end position="336"/>
    </location>
</feature>
<dbReference type="InterPro" id="IPR002401">
    <property type="entry name" value="Cyt_P450_E_grp-I"/>
</dbReference>
<accession>A0AAV5FQX8</accession>
<dbReference type="Pfam" id="PF00067">
    <property type="entry name" value="p450"/>
    <property type="match status" value="1"/>
</dbReference>
<dbReference type="EMBL" id="BQKI01000093">
    <property type="protein sequence ID" value="GJN37160.1"/>
    <property type="molecule type" value="Genomic_DNA"/>
</dbReference>
<keyword evidence="5 7" id="KW-0408">Iron</keyword>
<keyword evidence="9" id="KW-0812">Transmembrane</keyword>
<dbReference type="PANTHER" id="PTHR47955:SF11">
    <property type="entry name" value="4-HYDROXYPHENYLACETALDEHYDE OXIME MONOOXYGENASE"/>
    <property type="match status" value="1"/>
</dbReference>
<keyword evidence="11" id="KW-1185">Reference proteome</keyword>
<feature type="binding site" description="axial binding residue" evidence="7">
    <location>
        <position position="463"/>
    </location>
    <ligand>
        <name>heme</name>
        <dbReference type="ChEBI" id="CHEBI:30413"/>
    </ligand>
    <ligandPart>
        <name>Fe</name>
        <dbReference type="ChEBI" id="CHEBI:18248"/>
    </ligandPart>
</feature>
<dbReference type="InterPro" id="IPR036396">
    <property type="entry name" value="Cyt_P450_sf"/>
</dbReference>
<name>A0AAV5FQX8_ELECO</name>
<evidence type="ECO:0000313" key="10">
    <source>
        <dbReference type="EMBL" id="GJN37160.1"/>
    </source>
</evidence>
<evidence type="ECO:0000256" key="1">
    <source>
        <dbReference type="ARBA" id="ARBA00010617"/>
    </source>
</evidence>
<evidence type="ECO:0000256" key="9">
    <source>
        <dbReference type="SAM" id="Phobius"/>
    </source>
</evidence>